<keyword evidence="2 5" id="KW-0812">Transmembrane</keyword>
<accession>F0Y077</accession>
<keyword evidence="7" id="KW-1185">Reference proteome</keyword>
<evidence type="ECO:0000256" key="4">
    <source>
        <dbReference type="ARBA" id="ARBA00023136"/>
    </source>
</evidence>
<dbReference type="GeneID" id="20228015"/>
<dbReference type="PANTHER" id="PTHR31154">
    <property type="entry name" value="MEMBRANE TRANSPORTER PROTEIN"/>
    <property type="match status" value="1"/>
</dbReference>
<evidence type="ECO:0000256" key="1">
    <source>
        <dbReference type="ARBA" id="ARBA00004141"/>
    </source>
</evidence>
<feature type="transmembrane region" description="Helical" evidence="5">
    <location>
        <begin position="163"/>
        <end position="184"/>
    </location>
</feature>
<keyword evidence="4 5" id="KW-0472">Membrane</keyword>
<evidence type="ECO:0000313" key="6">
    <source>
        <dbReference type="EMBL" id="EGB11494.1"/>
    </source>
</evidence>
<organism evidence="7">
    <name type="scientific">Aureococcus anophagefferens</name>
    <name type="common">Harmful bloom alga</name>
    <dbReference type="NCBI Taxonomy" id="44056"/>
    <lineage>
        <taxon>Eukaryota</taxon>
        <taxon>Sar</taxon>
        <taxon>Stramenopiles</taxon>
        <taxon>Ochrophyta</taxon>
        <taxon>Pelagophyceae</taxon>
        <taxon>Pelagomonadales</taxon>
        <taxon>Pelagomonadaceae</taxon>
        <taxon>Aureococcus</taxon>
    </lineage>
</organism>
<feature type="transmembrane region" description="Helical" evidence="5">
    <location>
        <begin position="190"/>
        <end position="206"/>
    </location>
</feature>
<dbReference type="Proteomes" id="UP000002729">
    <property type="component" value="Unassembled WGS sequence"/>
</dbReference>
<dbReference type="Pfam" id="PF01925">
    <property type="entry name" value="TauE"/>
    <property type="match status" value="1"/>
</dbReference>
<name>F0Y077_AURAN</name>
<dbReference type="KEGG" id="aaf:AURANDRAFT_70967"/>
<dbReference type="RefSeq" id="XP_009033856.1">
    <property type="nucleotide sequence ID" value="XM_009035608.1"/>
</dbReference>
<evidence type="ECO:0000256" key="2">
    <source>
        <dbReference type="ARBA" id="ARBA00022692"/>
    </source>
</evidence>
<feature type="transmembrane region" description="Helical" evidence="5">
    <location>
        <begin position="218"/>
        <end position="236"/>
    </location>
</feature>
<dbReference type="InterPro" id="IPR002781">
    <property type="entry name" value="TM_pro_TauE-like"/>
</dbReference>
<reference evidence="6 7" key="1">
    <citation type="journal article" date="2011" name="Proc. Natl. Acad. Sci. U.S.A.">
        <title>Niche of harmful alga Aureococcus anophagefferens revealed through ecogenomics.</title>
        <authorList>
            <person name="Gobler C.J."/>
            <person name="Berry D.L."/>
            <person name="Dyhrman S.T."/>
            <person name="Wilhelm S.W."/>
            <person name="Salamov A."/>
            <person name="Lobanov A.V."/>
            <person name="Zhang Y."/>
            <person name="Collier J.L."/>
            <person name="Wurch L.L."/>
            <person name="Kustka A.B."/>
            <person name="Dill B.D."/>
            <person name="Shah M."/>
            <person name="VerBerkmoes N.C."/>
            <person name="Kuo A."/>
            <person name="Terry A."/>
            <person name="Pangilinan J."/>
            <person name="Lindquist E.A."/>
            <person name="Lucas S."/>
            <person name="Paulsen I.T."/>
            <person name="Hattenrath-Lehmann T.K."/>
            <person name="Talmage S.C."/>
            <person name="Walker E.A."/>
            <person name="Koch F."/>
            <person name="Burson A.M."/>
            <person name="Marcoval M.A."/>
            <person name="Tang Y.Z."/>
            <person name="Lecleir G.R."/>
            <person name="Coyne K.J."/>
            <person name="Berg G.M."/>
            <person name="Bertrand E.M."/>
            <person name="Saito M.A."/>
            <person name="Gladyshev V.N."/>
            <person name="Grigoriev I.V."/>
        </authorList>
    </citation>
    <scope>NUCLEOTIDE SEQUENCE [LARGE SCALE GENOMIC DNA]</scope>
    <source>
        <strain evidence="7">CCMP 1984</strain>
    </source>
</reference>
<feature type="transmembrane region" description="Helical" evidence="5">
    <location>
        <begin position="345"/>
        <end position="368"/>
    </location>
</feature>
<evidence type="ECO:0000256" key="5">
    <source>
        <dbReference type="SAM" id="Phobius"/>
    </source>
</evidence>
<comment type="subcellular location">
    <subcellularLocation>
        <location evidence="1">Membrane</location>
        <topology evidence="1">Multi-pass membrane protein</topology>
    </subcellularLocation>
</comment>
<dbReference type="InParanoid" id="F0Y077"/>
<dbReference type="OMA" id="YWHMPVV"/>
<dbReference type="GO" id="GO:0016020">
    <property type="term" value="C:membrane"/>
    <property type="evidence" value="ECO:0007669"/>
    <property type="project" value="UniProtKB-SubCell"/>
</dbReference>
<evidence type="ECO:0000256" key="3">
    <source>
        <dbReference type="ARBA" id="ARBA00022989"/>
    </source>
</evidence>
<gene>
    <name evidence="6" type="ORF">AURANDRAFT_70967</name>
</gene>
<feature type="transmembrane region" description="Helical" evidence="5">
    <location>
        <begin position="74"/>
        <end position="94"/>
    </location>
</feature>
<proteinExistence type="predicted"/>
<sequence length="496" mass="55648">MAQHHRVEDDLIQQPNDCKAFCLKYFCEGQRLEASLEEKMKAEKVEWTVKYRKQRAPASPKMSRTRRIRTTSRLAMLIPFLLVHVVWWTAFIRWDSWHKFTDKVGQMDKYKHLLRSDVKPWYMSVTMVFGSMVAGMTSEGGASVAFPVMTLAMDVKPHVAKQFSYMIQSVGMTAAAFVILYMQVRVEWKSITYCSIGGMVGLIYGLEEIAPVLTPPYAKMYFVVIWGSFAASLYYLNRIHGRKVYLVLDPKHLPEIWKSADLTPYWWANLVLNWKALVLLAAGFIGGIFTSFAGSGIDICSFSVLTLLFRVSEKTATPTSVVLMAINTVIAMCYCKWMMREGLEALAWEFFTVCAPIVVIGAPLGSVVGSYVHRLVLATFVYVTDFVQLVGALIVVRPWSDHKCNKDGERVPHGSAGRWRGTNCEPVHLCWTSALLFASGLIAFYIFQLAGEKLMERNARIEKEVLGDGDPGDVEVAEKAADDESPVSAVVVAPGI</sequence>
<keyword evidence="3 5" id="KW-1133">Transmembrane helix</keyword>
<protein>
    <submittedName>
        <fullName evidence="6">Uncharacterized protein</fullName>
    </submittedName>
</protein>
<dbReference type="EMBL" id="GL833122">
    <property type="protein sequence ID" value="EGB11494.1"/>
    <property type="molecule type" value="Genomic_DNA"/>
</dbReference>
<evidence type="ECO:0000313" key="7">
    <source>
        <dbReference type="Proteomes" id="UP000002729"/>
    </source>
</evidence>
<dbReference type="AlphaFoldDB" id="F0Y077"/>
<feature type="transmembrane region" description="Helical" evidence="5">
    <location>
        <begin position="426"/>
        <end position="447"/>
    </location>
</feature>
<dbReference type="PANTHER" id="PTHR31154:SF4">
    <property type="entry name" value="MEMBRANE TRANSPORTER PROTEIN"/>
    <property type="match status" value="1"/>
</dbReference>
<feature type="transmembrane region" description="Helical" evidence="5">
    <location>
        <begin position="276"/>
        <end position="309"/>
    </location>
</feature>
<feature type="transmembrane region" description="Helical" evidence="5">
    <location>
        <begin position="375"/>
        <end position="396"/>
    </location>
</feature>
<dbReference type="eggNOG" id="ENOG502QUD0">
    <property type="taxonomic scope" value="Eukaryota"/>
</dbReference>
<dbReference type="OrthoDB" id="189301at2759"/>